<dbReference type="GO" id="GO:0016740">
    <property type="term" value="F:transferase activity"/>
    <property type="evidence" value="ECO:0007669"/>
    <property type="project" value="UniProtKB-KW"/>
</dbReference>
<keyword evidence="1" id="KW-0808">Transferase</keyword>
<proteinExistence type="predicted"/>
<feature type="non-terminal residue" evidence="1">
    <location>
        <position position="70"/>
    </location>
</feature>
<accession>A0A1Y2L8H7</accession>
<evidence type="ECO:0000313" key="2">
    <source>
        <dbReference type="Proteomes" id="UP000193396"/>
    </source>
</evidence>
<evidence type="ECO:0000313" key="1">
    <source>
        <dbReference type="EMBL" id="OSQ42644.1"/>
    </source>
</evidence>
<reference evidence="1 2" key="1">
    <citation type="submission" date="2014-03" db="EMBL/GenBank/DDBJ databases">
        <title>The draft genome sequence of Thalassospira alkalitolerans JCM 18968.</title>
        <authorList>
            <person name="Lai Q."/>
            <person name="Shao Z."/>
        </authorList>
    </citation>
    <scope>NUCLEOTIDE SEQUENCE [LARGE SCALE GENOMIC DNA]</scope>
    <source>
        <strain evidence="1 2">JCM 18968</strain>
    </source>
</reference>
<dbReference type="Gene3D" id="3.40.630.30">
    <property type="match status" value="1"/>
</dbReference>
<sequence length="70" mass="7632">MTGQITITRFDAGQLESRLGDFGAMLHACVHDGASIGFIDPFGMDEAVAFWRDMVLPAMRGGKRDLFVAL</sequence>
<organism evidence="1 2">
    <name type="scientific">Thalassospira alkalitolerans</name>
    <dbReference type="NCBI Taxonomy" id="1293890"/>
    <lineage>
        <taxon>Bacteria</taxon>
        <taxon>Pseudomonadati</taxon>
        <taxon>Pseudomonadota</taxon>
        <taxon>Alphaproteobacteria</taxon>
        <taxon>Rhodospirillales</taxon>
        <taxon>Thalassospiraceae</taxon>
        <taxon>Thalassospira</taxon>
    </lineage>
</organism>
<dbReference type="STRING" id="1293890.TALK_21370"/>
<gene>
    <name evidence="1" type="ORF">TALK_21370</name>
</gene>
<protein>
    <submittedName>
        <fullName evidence="1">Acetyltransferase</fullName>
    </submittedName>
</protein>
<keyword evidence="2" id="KW-1185">Reference proteome</keyword>
<name>A0A1Y2L8H7_9PROT</name>
<dbReference type="EMBL" id="JFKB01000032">
    <property type="protein sequence ID" value="OSQ42644.1"/>
    <property type="molecule type" value="Genomic_DNA"/>
</dbReference>
<comment type="caution">
    <text evidence="1">The sequence shown here is derived from an EMBL/GenBank/DDBJ whole genome shotgun (WGS) entry which is preliminary data.</text>
</comment>
<dbReference type="AlphaFoldDB" id="A0A1Y2L8H7"/>
<dbReference type="Proteomes" id="UP000193396">
    <property type="component" value="Unassembled WGS sequence"/>
</dbReference>